<accession>A0ABR3TY42</accession>
<feature type="compositionally biased region" description="Pro residues" evidence="1">
    <location>
        <begin position="204"/>
        <end position="223"/>
    </location>
</feature>
<dbReference type="EMBL" id="JAKEKT020000012">
    <property type="protein sequence ID" value="KAL1647347.1"/>
    <property type="molecule type" value="Genomic_DNA"/>
</dbReference>
<keyword evidence="3" id="KW-1185">Reference proteome</keyword>
<feature type="region of interest" description="Disordered" evidence="1">
    <location>
        <begin position="120"/>
        <end position="250"/>
    </location>
</feature>
<protein>
    <submittedName>
        <fullName evidence="2">Uncharacterized protein</fullName>
    </submittedName>
</protein>
<proteinExistence type="predicted"/>
<dbReference type="Proteomes" id="UP001521184">
    <property type="component" value="Unassembled WGS sequence"/>
</dbReference>
<evidence type="ECO:0000313" key="3">
    <source>
        <dbReference type="Proteomes" id="UP001521184"/>
    </source>
</evidence>
<feature type="compositionally biased region" description="Low complexity" evidence="1">
    <location>
        <begin position="224"/>
        <end position="242"/>
    </location>
</feature>
<feature type="region of interest" description="Disordered" evidence="1">
    <location>
        <begin position="1"/>
        <end position="24"/>
    </location>
</feature>
<evidence type="ECO:0000313" key="2">
    <source>
        <dbReference type="EMBL" id="KAL1647347.1"/>
    </source>
</evidence>
<feature type="compositionally biased region" description="Low complexity" evidence="1">
    <location>
        <begin position="142"/>
        <end position="155"/>
    </location>
</feature>
<reference evidence="2 3" key="1">
    <citation type="journal article" date="2023" name="Plant Dis.">
        <title>First Report of Diplodia intermedia Causing Canker and Dieback Diseases on Apple Trees in Canada.</title>
        <authorList>
            <person name="Ellouze W."/>
            <person name="Ilyukhin E."/>
            <person name="Sulman M."/>
            <person name="Ali S."/>
        </authorList>
    </citation>
    <scope>NUCLEOTIDE SEQUENCE [LARGE SCALE GENOMIC DNA]</scope>
    <source>
        <strain evidence="2 3">M45-28</strain>
    </source>
</reference>
<comment type="caution">
    <text evidence="2">The sequence shown here is derived from an EMBL/GenBank/DDBJ whole genome shotgun (WGS) entry which is preliminary data.</text>
</comment>
<name>A0ABR3TY42_9PEZI</name>
<evidence type="ECO:0000256" key="1">
    <source>
        <dbReference type="SAM" id="MobiDB-lite"/>
    </source>
</evidence>
<sequence>MPKSFRKNNQNSDENDSSSISTSKHCFGLNRLRRAFTAHHKPAMTQGQQDDEEVTIGLHRDYTLASLEGRVERPSNSPSWDALRQWLREGRIETDTPGEAQNTTTTTAAVTATDNNGVTLNRSNAVRRPAPPRDLNNHAAVPATCPSTPRTPTTPLRCDKPLPSRPPPQLPIKRRPVPHASGYYDRALPPTPLRPEFAAGNNRPLPPTPLTPTPPKPVIPPAPSSTSDDNNSSSQQQHCSPPGDSSVVDE</sequence>
<feature type="compositionally biased region" description="Low complexity" evidence="1">
    <location>
        <begin position="8"/>
        <end position="23"/>
    </location>
</feature>
<organism evidence="2 3">
    <name type="scientific">Diplodia intermedia</name>
    <dbReference type="NCBI Taxonomy" id="856260"/>
    <lineage>
        <taxon>Eukaryota</taxon>
        <taxon>Fungi</taxon>
        <taxon>Dikarya</taxon>
        <taxon>Ascomycota</taxon>
        <taxon>Pezizomycotina</taxon>
        <taxon>Dothideomycetes</taxon>
        <taxon>Dothideomycetes incertae sedis</taxon>
        <taxon>Botryosphaeriales</taxon>
        <taxon>Botryosphaeriaceae</taxon>
        <taxon>Diplodia</taxon>
    </lineage>
</organism>
<gene>
    <name evidence="2" type="ORF">SLS58_002675</name>
</gene>